<dbReference type="EMBL" id="JACBZP010000001">
    <property type="protein sequence ID" value="NYI67478.1"/>
    <property type="molecule type" value="Genomic_DNA"/>
</dbReference>
<organism evidence="10 11">
    <name type="scientific">Spelaeicoccus albus</name>
    <dbReference type="NCBI Taxonomy" id="1280376"/>
    <lineage>
        <taxon>Bacteria</taxon>
        <taxon>Bacillati</taxon>
        <taxon>Actinomycetota</taxon>
        <taxon>Actinomycetes</taxon>
        <taxon>Micrococcales</taxon>
        <taxon>Brevibacteriaceae</taxon>
        <taxon>Spelaeicoccus</taxon>
    </lineage>
</organism>
<keyword evidence="6 7" id="KW-0472">Membrane</keyword>
<feature type="region of interest" description="Disordered" evidence="8">
    <location>
        <begin position="1"/>
        <end position="27"/>
    </location>
</feature>
<dbReference type="Gene3D" id="1.10.3720.10">
    <property type="entry name" value="MetI-like"/>
    <property type="match status" value="1"/>
</dbReference>
<comment type="similarity">
    <text evidence="7">Belongs to the binding-protein-dependent transport system permease family.</text>
</comment>
<name>A0A7Z0D274_9MICO</name>
<evidence type="ECO:0000313" key="11">
    <source>
        <dbReference type="Proteomes" id="UP000539111"/>
    </source>
</evidence>
<dbReference type="Pfam" id="PF00528">
    <property type="entry name" value="BPD_transp_1"/>
    <property type="match status" value="1"/>
</dbReference>
<evidence type="ECO:0000313" key="10">
    <source>
        <dbReference type="EMBL" id="NYI67478.1"/>
    </source>
</evidence>
<keyword evidence="2 7" id="KW-0813">Transport</keyword>
<evidence type="ECO:0000259" key="9">
    <source>
        <dbReference type="PROSITE" id="PS50928"/>
    </source>
</evidence>
<feature type="transmembrane region" description="Helical" evidence="7">
    <location>
        <begin position="138"/>
        <end position="158"/>
    </location>
</feature>
<comment type="subcellular location">
    <subcellularLocation>
        <location evidence="1 7">Cell membrane</location>
        <topology evidence="1 7">Multi-pass membrane protein</topology>
    </subcellularLocation>
</comment>
<evidence type="ECO:0000256" key="1">
    <source>
        <dbReference type="ARBA" id="ARBA00004651"/>
    </source>
</evidence>
<evidence type="ECO:0000256" key="6">
    <source>
        <dbReference type="ARBA" id="ARBA00023136"/>
    </source>
</evidence>
<evidence type="ECO:0000256" key="4">
    <source>
        <dbReference type="ARBA" id="ARBA00022692"/>
    </source>
</evidence>
<sequence length="325" mass="36099">MTVNAEDRSGISGVARRNRATPGSPRLKPQPRGVLRALADYKWIILAVIVVLAFVYYPIAVNIGQSFTDHDIFTQETKFVGLKNYRILFADPIFWRAVINNILYAVLSIVGQVFFPLLVASCIESLRSDGWRKFWRALYFVPSATSIPVSGLLFYFIYQPNIGILNRFLDAVGLSDLALPWLGNSSTAIFAIILMSQWQGFGYSTLLLSIAIRRVPQEYFDAAKVDGAGAVRRAFSVTFPLVREMTGFVALFTATMAFQVFTEVQVMTAGGPGNSSHVLGTWLYHQAFEANDFGAATAIGVVIFVLSFGIGVIQQMYARRTRVEY</sequence>
<feature type="transmembrane region" description="Helical" evidence="7">
    <location>
        <begin position="293"/>
        <end position="313"/>
    </location>
</feature>
<dbReference type="GO" id="GO:0055085">
    <property type="term" value="P:transmembrane transport"/>
    <property type="evidence" value="ECO:0007669"/>
    <property type="project" value="InterPro"/>
</dbReference>
<evidence type="ECO:0000256" key="5">
    <source>
        <dbReference type="ARBA" id="ARBA00022989"/>
    </source>
</evidence>
<evidence type="ECO:0000256" key="7">
    <source>
        <dbReference type="RuleBase" id="RU363032"/>
    </source>
</evidence>
<dbReference type="PANTHER" id="PTHR30193:SF37">
    <property type="entry name" value="INNER MEMBRANE ABC TRANSPORTER PERMEASE PROTEIN YCJO"/>
    <property type="match status" value="1"/>
</dbReference>
<keyword evidence="3" id="KW-1003">Cell membrane</keyword>
<protein>
    <submittedName>
        <fullName evidence="10">Raffinose/stachyose/melibiose transport system permease protein</fullName>
    </submittedName>
</protein>
<accession>A0A7Z0D274</accession>
<dbReference type="SUPFAM" id="SSF161098">
    <property type="entry name" value="MetI-like"/>
    <property type="match status" value="1"/>
</dbReference>
<feature type="transmembrane region" description="Helical" evidence="7">
    <location>
        <begin position="41"/>
        <end position="59"/>
    </location>
</feature>
<comment type="caution">
    <text evidence="10">The sequence shown here is derived from an EMBL/GenBank/DDBJ whole genome shotgun (WGS) entry which is preliminary data.</text>
</comment>
<keyword evidence="5 7" id="KW-1133">Transmembrane helix</keyword>
<dbReference type="PANTHER" id="PTHR30193">
    <property type="entry name" value="ABC TRANSPORTER PERMEASE PROTEIN"/>
    <property type="match status" value="1"/>
</dbReference>
<dbReference type="CDD" id="cd06261">
    <property type="entry name" value="TM_PBP2"/>
    <property type="match status" value="1"/>
</dbReference>
<dbReference type="PROSITE" id="PS50928">
    <property type="entry name" value="ABC_TM1"/>
    <property type="match status" value="1"/>
</dbReference>
<evidence type="ECO:0000256" key="3">
    <source>
        <dbReference type="ARBA" id="ARBA00022475"/>
    </source>
</evidence>
<proteinExistence type="inferred from homology"/>
<dbReference type="InterPro" id="IPR051393">
    <property type="entry name" value="ABC_transporter_permease"/>
</dbReference>
<feature type="domain" description="ABC transmembrane type-1" evidence="9">
    <location>
        <begin position="98"/>
        <end position="314"/>
    </location>
</feature>
<dbReference type="RefSeq" id="WP_179427469.1">
    <property type="nucleotide sequence ID" value="NZ_JACBZP010000001.1"/>
</dbReference>
<reference evidence="10 11" key="1">
    <citation type="submission" date="2020-07" db="EMBL/GenBank/DDBJ databases">
        <title>Sequencing the genomes of 1000 actinobacteria strains.</title>
        <authorList>
            <person name="Klenk H.-P."/>
        </authorList>
    </citation>
    <scope>NUCLEOTIDE SEQUENCE [LARGE SCALE GENOMIC DNA]</scope>
    <source>
        <strain evidence="10 11">DSM 26341</strain>
    </source>
</reference>
<dbReference type="InterPro" id="IPR035906">
    <property type="entry name" value="MetI-like_sf"/>
</dbReference>
<evidence type="ECO:0000256" key="2">
    <source>
        <dbReference type="ARBA" id="ARBA00022448"/>
    </source>
</evidence>
<evidence type="ECO:0000256" key="8">
    <source>
        <dbReference type="SAM" id="MobiDB-lite"/>
    </source>
</evidence>
<dbReference type="Proteomes" id="UP000539111">
    <property type="component" value="Unassembled WGS sequence"/>
</dbReference>
<dbReference type="GO" id="GO:0005886">
    <property type="term" value="C:plasma membrane"/>
    <property type="evidence" value="ECO:0007669"/>
    <property type="project" value="UniProtKB-SubCell"/>
</dbReference>
<dbReference type="InterPro" id="IPR000515">
    <property type="entry name" value="MetI-like"/>
</dbReference>
<feature type="transmembrane region" description="Helical" evidence="7">
    <location>
        <begin position="241"/>
        <end position="261"/>
    </location>
</feature>
<gene>
    <name evidence="10" type="ORF">BJY26_001784</name>
</gene>
<keyword evidence="11" id="KW-1185">Reference proteome</keyword>
<feature type="transmembrane region" description="Helical" evidence="7">
    <location>
        <begin position="102"/>
        <end position="126"/>
    </location>
</feature>
<keyword evidence="4 7" id="KW-0812">Transmembrane</keyword>
<dbReference type="AlphaFoldDB" id="A0A7Z0D274"/>